<reference evidence="2 3" key="1">
    <citation type="submission" date="2018-06" db="EMBL/GenBank/DDBJ databases">
        <title>Genomic Encyclopedia of Type Strains, Phase IV (KMG-IV): sequencing the most valuable type-strain genomes for metagenomic binning, comparative biology and taxonomic classification.</title>
        <authorList>
            <person name="Goeker M."/>
        </authorList>
    </citation>
    <scope>NUCLEOTIDE SEQUENCE [LARGE SCALE GENOMIC DNA]</scope>
    <source>
        <strain evidence="2 3">DSM 45521</strain>
    </source>
</reference>
<accession>A0A318RE71</accession>
<keyword evidence="3" id="KW-1185">Reference proteome</keyword>
<dbReference type="InterPro" id="IPR036388">
    <property type="entry name" value="WH-like_DNA-bd_sf"/>
</dbReference>
<dbReference type="RefSeq" id="WP_110472579.1">
    <property type="nucleotide sequence ID" value="NZ_QJSP01000023.1"/>
</dbReference>
<dbReference type="PANTHER" id="PTHR33164:SF99">
    <property type="entry name" value="MARR FAMILY REGULATORY PROTEIN"/>
    <property type="match status" value="1"/>
</dbReference>
<dbReference type="GO" id="GO:0003677">
    <property type="term" value="F:DNA binding"/>
    <property type="evidence" value="ECO:0007669"/>
    <property type="project" value="UniProtKB-KW"/>
</dbReference>
<dbReference type="EMBL" id="QJSP01000023">
    <property type="protein sequence ID" value="PYE12291.1"/>
    <property type="molecule type" value="Genomic_DNA"/>
</dbReference>
<dbReference type="InterPro" id="IPR039422">
    <property type="entry name" value="MarR/SlyA-like"/>
</dbReference>
<dbReference type="PANTHER" id="PTHR33164">
    <property type="entry name" value="TRANSCRIPTIONAL REGULATOR, MARR FAMILY"/>
    <property type="match status" value="1"/>
</dbReference>
<proteinExistence type="predicted"/>
<organism evidence="2 3">
    <name type="scientific">Williamsia limnetica</name>
    <dbReference type="NCBI Taxonomy" id="882452"/>
    <lineage>
        <taxon>Bacteria</taxon>
        <taxon>Bacillati</taxon>
        <taxon>Actinomycetota</taxon>
        <taxon>Actinomycetes</taxon>
        <taxon>Mycobacteriales</taxon>
        <taxon>Nocardiaceae</taxon>
        <taxon>Williamsia</taxon>
    </lineage>
</organism>
<dbReference type="SMART" id="SM00347">
    <property type="entry name" value="HTH_MARR"/>
    <property type="match status" value="1"/>
</dbReference>
<protein>
    <submittedName>
        <fullName evidence="2">DNA-binding MarR family transcriptional regulator</fullName>
    </submittedName>
</protein>
<dbReference type="Pfam" id="PF12802">
    <property type="entry name" value="MarR_2"/>
    <property type="match status" value="1"/>
</dbReference>
<dbReference type="InterPro" id="IPR036390">
    <property type="entry name" value="WH_DNA-bd_sf"/>
</dbReference>
<dbReference type="GO" id="GO:0006950">
    <property type="term" value="P:response to stress"/>
    <property type="evidence" value="ECO:0007669"/>
    <property type="project" value="TreeGrafter"/>
</dbReference>
<evidence type="ECO:0000313" key="3">
    <source>
        <dbReference type="Proteomes" id="UP000247591"/>
    </source>
</evidence>
<dbReference type="PROSITE" id="PS50995">
    <property type="entry name" value="HTH_MARR_2"/>
    <property type="match status" value="1"/>
</dbReference>
<name>A0A318RE71_WILLI</name>
<dbReference type="AlphaFoldDB" id="A0A318RE71"/>
<gene>
    <name evidence="2" type="ORF">DFR67_12314</name>
</gene>
<sequence length="171" mass="19403">MSSEFDVPPESPFALLSSPEKRAWFAYMKLQLRLRYEMNRQLQADSGISLADFDVLVALTSDAGGRMSVSALSTRIGWERSRTSHHAKRMAARGLVEMSRSEQDRRVTEVSLTEQGWRALRDASPGHVGLVRSLFFEDMDTDELERLSDTMEKIYDTVIENGTLPRPVDHP</sequence>
<evidence type="ECO:0000259" key="1">
    <source>
        <dbReference type="PROSITE" id="PS50995"/>
    </source>
</evidence>
<feature type="domain" description="HTH marR-type" evidence="1">
    <location>
        <begin position="20"/>
        <end position="156"/>
    </location>
</feature>
<dbReference type="InterPro" id="IPR000835">
    <property type="entry name" value="HTH_MarR-typ"/>
</dbReference>
<evidence type="ECO:0000313" key="2">
    <source>
        <dbReference type="EMBL" id="PYE12291.1"/>
    </source>
</evidence>
<dbReference type="Proteomes" id="UP000247591">
    <property type="component" value="Unassembled WGS sequence"/>
</dbReference>
<dbReference type="Gene3D" id="1.10.10.10">
    <property type="entry name" value="Winged helix-like DNA-binding domain superfamily/Winged helix DNA-binding domain"/>
    <property type="match status" value="1"/>
</dbReference>
<keyword evidence="2" id="KW-0238">DNA-binding</keyword>
<comment type="caution">
    <text evidence="2">The sequence shown here is derived from an EMBL/GenBank/DDBJ whole genome shotgun (WGS) entry which is preliminary data.</text>
</comment>
<dbReference type="OrthoDB" id="8635520at2"/>
<dbReference type="GO" id="GO:0003700">
    <property type="term" value="F:DNA-binding transcription factor activity"/>
    <property type="evidence" value="ECO:0007669"/>
    <property type="project" value="InterPro"/>
</dbReference>
<dbReference type="SUPFAM" id="SSF46785">
    <property type="entry name" value="Winged helix' DNA-binding domain"/>
    <property type="match status" value="1"/>
</dbReference>